<name>A0ABT9TVS2_PAEHA</name>
<dbReference type="PANTHER" id="PTHR32089:SF112">
    <property type="entry name" value="LYSOZYME-LIKE PROTEIN-RELATED"/>
    <property type="match status" value="1"/>
</dbReference>
<dbReference type="Proteomes" id="UP001229346">
    <property type="component" value="Unassembled WGS sequence"/>
</dbReference>
<dbReference type="Gene3D" id="1.10.287.950">
    <property type="entry name" value="Methyl-accepting chemotaxis protein"/>
    <property type="match status" value="1"/>
</dbReference>
<dbReference type="PANTHER" id="PTHR32089">
    <property type="entry name" value="METHYL-ACCEPTING CHEMOTAXIS PROTEIN MCPB"/>
    <property type="match status" value="1"/>
</dbReference>
<keyword evidence="2" id="KW-1003">Cell membrane</keyword>
<organism evidence="10 11">
    <name type="scientific">Paenibacillus harenae</name>
    <dbReference type="NCBI Taxonomy" id="306543"/>
    <lineage>
        <taxon>Bacteria</taxon>
        <taxon>Bacillati</taxon>
        <taxon>Bacillota</taxon>
        <taxon>Bacilli</taxon>
        <taxon>Bacillales</taxon>
        <taxon>Paenibacillaceae</taxon>
        <taxon>Paenibacillus</taxon>
    </lineage>
</organism>
<evidence type="ECO:0000256" key="3">
    <source>
        <dbReference type="ARBA" id="ARBA00023136"/>
    </source>
</evidence>
<comment type="similarity">
    <text evidence="5">Belongs to the methyl-accepting chemotaxis (MCP) protein family.</text>
</comment>
<feature type="transmembrane region" description="Helical" evidence="7">
    <location>
        <begin position="305"/>
        <end position="326"/>
    </location>
</feature>
<keyword evidence="7" id="KW-0812">Transmembrane</keyword>
<dbReference type="PROSITE" id="PS50885">
    <property type="entry name" value="HAMP"/>
    <property type="match status" value="1"/>
</dbReference>
<dbReference type="SMART" id="SM00304">
    <property type="entry name" value="HAMP"/>
    <property type="match status" value="1"/>
</dbReference>
<evidence type="ECO:0000256" key="1">
    <source>
        <dbReference type="ARBA" id="ARBA00004236"/>
    </source>
</evidence>
<comment type="caution">
    <text evidence="10">The sequence shown here is derived from an EMBL/GenBank/DDBJ whole genome shotgun (WGS) entry which is preliminary data.</text>
</comment>
<dbReference type="SMART" id="SM00283">
    <property type="entry name" value="MA"/>
    <property type="match status" value="1"/>
</dbReference>
<dbReference type="CDD" id="cd18774">
    <property type="entry name" value="PDC2_HK_sensor"/>
    <property type="match status" value="1"/>
</dbReference>
<keyword evidence="4 6" id="KW-0807">Transducer</keyword>
<evidence type="ECO:0000256" key="5">
    <source>
        <dbReference type="ARBA" id="ARBA00029447"/>
    </source>
</evidence>
<feature type="domain" description="HAMP" evidence="9">
    <location>
        <begin position="327"/>
        <end position="379"/>
    </location>
</feature>
<proteinExistence type="inferred from homology"/>
<evidence type="ECO:0000256" key="7">
    <source>
        <dbReference type="SAM" id="Phobius"/>
    </source>
</evidence>
<evidence type="ECO:0000313" key="11">
    <source>
        <dbReference type="Proteomes" id="UP001229346"/>
    </source>
</evidence>
<gene>
    <name evidence="10" type="ORF">J2T15_000889</name>
</gene>
<evidence type="ECO:0000256" key="4">
    <source>
        <dbReference type="ARBA" id="ARBA00023224"/>
    </source>
</evidence>
<keyword evidence="3 7" id="KW-0472">Membrane</keyword>
<dbReference type="EMBL" id="JAUSSU010000002">
    <property type="protein sequence ID" value="MDQ0111456.1"/>
    <property type="molecule type" value="Genomic_DNA"/>
</dbReference>
<dbReference type="SUPFAM" id="SSF58104">
    <property type="entry name" value="Methyl-accepting chemotaxis protein (MCP) signaling domain"/>
    <property type="match status" value="1"/>
</dbReference>
<accession>A0ABT9TVS2</accession>
<sequence length="684" mass="73590">MARTNDHWFQMMLRTRGRSLGSKLFLLIFGLSFTLVAAVGWFSFSAAKAAIVDQMRESSEQSMTLAGEKLDMQLRYYAELSNQLIHNSSFAEHLMQLSNTSLTAEERNRRKGELQQWLDQLALSDSRIRDISLFALEDKLAPISTQRENVSIEASQLQLIGLSEGKDVWLPVRDKGYLGTSPKPLFAYGKLLGKRNVGSRDFALLIQIDAKVLDELIGSVKLSESASTLIVNEMGMAIAGASDDLARAAAGFANGEELSSGSHLFDDSNGAGQMAAFRHSEASDWTLLGIAPLGELTSAVNNIRLMTYFAIAASMIVTLLIGLWLARYIGAPLAKMQAIMKQAANGKLTGRLSLRGQDEISQAGFAYNQMMTQFSCLIEEARQTARQVLQSSSELSEVLRQTAASSEEINDASGNIAHGAANLAVEAERGGGVVLQMGALLESLLRLQAGTADTAHNAKLSSEEGSAALSALLKQTTDTETHLLHVTNRIDSLDASAGAIQQLLKLMTDMAKQTRILSLNAGIEAARSGDAGRGFKAIAEQIRRLAEHSDASIEQVKQKMDLIQSDVATSVSAMQAASPHFKQTIEGVHAAARLFGELRGQMELLYASTTEMSGSLQSIGDTQQTVQNAMTSVMAVSQQSAAASGQVASLCASQRIAGEQLVALSGSLRKISSELEEQMTTFEV</sequence>
<dbReference type="Pfam" id="PF00672">
    <property type="entry name" value="HAMP"/>
    <property type="match status" value="1"/>
</dbReference>
<reference evidence="10 11" key="1">
    <citation type="submission" date="2023-07" db="EMBL/GenBank/DDBJ databases">
        <title>Sorghum-associated microbial communities from plants grown in Nebraska, USA.</title>
        <authorList>
            <person name="Schachtman D."/>
        </authorList>
    </citation>
    <scope>NUCLEOTIDE SEQUENCE [LARGE SCALE GENOMIC DNA]</scope>
    <source>
        <strain evidence="10 11">CC482</strain>
    </source>
</reference>
<evidence type="ECO:0000313" key="10">
    <source>
        <dbReference type="EMBL" id="MDQ0111456.1"/>
    </source>
</evidence>
<dbReference type="RefSeq" id="WP_307201459.1">
    <property type="nucleotide sequence ID" value="NZ_JAUSSU010000002.1"/>
</dbReference>
<feature type="domain" description="Methyl-accepting transducer" evidence="8">
    <location>
        <begin position="398"/>
        <end position="634"/>
    </location>
</feature>
<dbReference type="Pfam" id="PF00015">
    <property type="entry name" value="MCPsignal"/>
    <property type="match status" value="1"/>
</dbReference>
<dbReference type="InterPro" id="IPR003660">
    <property type="entry name" value="HAMP_dom"/>
</dbReference>
<protein>
    <submittedName>
        <fullName evidence="10">Methyl-accepting chemotaxis protein</fullName>
    </submittedName>
</protein>
<keyword evidence="11" id="KW-1185">Reference proteome</keyword>
<dbReference type="CDD" id="cd06225">
    <property type="entry name" value="HAMP"/>
    <property type="match status" value="1"/>
</dbReference>
<comment type="subcellular location">
    <subcellularLocation>
        <location evidence="1">Cell membrane</location>
    </subcellularLocation>
</comment>
<evidence type="ECO:0000259" key="8">
    <source>
        <dbReference type="PROSITE" id="PS50111"/>
    </source>
</evidence>
<keyword evidence="7" id="KW-1133">Transmembrane helix</keyword>
<evidence type="ECO:0000256" key="2">
    <source>
        <dbReference type="ARBA" id="ARBA00022475"/>
    </source>
</evidence>
<evidence type="ECO:0000259" key="9">
    <source>
        <dbReference type="PROSITE" id="PS50885"/>
    </source>
</evidence>
<dbReference type="PROSITE" id="PS50111">
    <property type="entry name" value="CHEMOTAXIS_TRANSDUC_2"/>
    <property type="match status" value="1"/>
</dbReference>
<evidence type="ECO:0000256" key="6">
    <source>
        <dbReference type="PROSITE-ProRule" id="PRU00284"/>
    </source>
</evidence>
<dbReference type="Gene3D" id="3.30.450.20">
    <property type="entry name" value="PAS domain"/>
    <property type="match status" value="1"/>
</dbReference>
<dbReference type="InterPro" id="IPR004089">
    <property type="entry name" value="MCPsignal_dom"/>
</dbReference>